<reference evidence="1" key="1">
    <citation type="journal article" date="2017" name="Nature">
        <title>The sunflower genome provides insights into oil metabolism, flowering and Asterid evolution.</title>
        <authorList>
            <person name="Badouin H."/>
            <person name="Gouzy J."/>
            <person name="Grassa C.J."/>
            <person name="Murat F."/>
            <person name="Staton S.E."/>
            <person name="Cottret L."/>
            <person name="Lelandais-Briere C."/>
            <person name="Owens G.L."/>
            <person name="Carrere S."/>
            <person name="Mayjonade B."/>
            <person name="Legrand L."/>
            <person name="Gill N."/>
            <person name="Kane N.C."/>
            <person name="Bowers J.E."/>
            <person name="Hubner S."/>
            <person name="Bellec A."/>
            <person name="Berard A."/>
            <person name="Berges H."/>
            <person name="Blanchet N."/>
            <person name="Boniface M.C."/>
            <person name="Brunel D."/>
            <person name="Catrice O."/>
            <person name="Chaidir N."/>
            <person name="Claudel C."/>
            <person name="Donnadieu C."/>
            <person name="Faraut T."/>
            <person name="Fievet G."/>
            <person name="Helmstetter N."/>
            <person name="King M."/>
            <person name="Knapp S.J."/>
            <person name="Lai Z."/>
            <person name="Le Paslier M.C."/>
            <person name="Lippi Y."/>
            <person name="Lorenzon L."/>
            <person name="Mandel J.R."/>
            <person name="Marage G."/>
            <person name="Marchand G."/>
            <person name="Marquand E."/>
            <person name="Bret-Mestries E."/>
            <person name="Morien E."/>
            <person name="Nambeesan S."/>
            <person name="Nguyen T."/>
            <person name="Pegot-Espagnet P."/>
            <person name="Pouilly N."/>
            <person name="Raftis F."/>
            <person name="Sallet E."/>
            <person name="Schiex T."/>
            <person name="Thomas J."/>
            <person name="Vandecasteele C."/>
            <person name="Vares D."/>
            <person name="Vear F."/>
            <person name="Vautrin S."/>
            <person name="Crespi M."/>
            <person name="Mangin B."/>
            <person name="Burke J.M."/>
            <person name="Salse J."/>
            <person name="Munos S."/>
            <person name="Vincourt P."/>
            <person name="Rieseberg L.H."/>
            <person name="Langlade N.B."/>
        </authorList>
    </citation>
    <scope>NUCLEOTIDE SEQUENCE</scope>
    <source>
        <tissue evidence="1">Leaves</tissue>
    </source>
</reference>
<name>A0A9K3J6N0_HELAN</name>
<proteinExistence type="predicted"/>
<gene>
    <name evidence="1" type="ORF">HanXRQr2_Chr04g0156551</name>
</gene>
<sequence length="63" mass="7106">MMCIAVLNSSGRLFLLEEICFSVLERVFVDSCDLRGICVFVMNCLTFDPLSLFFSCLSLLKSD</sequence>
<comment type="caution">
    <text evidence="1">The sequence shown here is derived from an EMBL/GenBank/DDBJ whole genome shotgun (WGS) entry which is preliminary data.</text>
</comment>
<dbReference type="AlphaFoldDB" id="A0A9K3J6N0"/>
<dbReference type="Gramene" id="mRNA:HanXRQr2_Chr04g0156551">
    <property type="protein sequence ID" value="mRNA:HanXRQr2_Chr04g0156551"/>
    <property type="gene ID" value="HanXRQr2_Chr04g0156551"/>
</dbReference>
<protein>
    <submittedName>
        <fullName evidence="1">Uncharacterized protein</fullName>
    </submittedName>
</protein>
<reference evidence="1" key="2">
    <citation type="submission" date="2020-06" db="EMBL/GenBank/DDBJ databases">
        <title>Helianthus annuus Genome sequencing and assembly Release 2.</title>
        <authorList>
            <person name="Gouzy J."/>
            <person name="Langlade N."/>
            <person name="Munos S."/>
        </authorList>
    </citation>
    <scope>NUCLEOTIDE SEQUENCE</scope>
    <source>
        <tissue evidence="1">Leaves</tissue>
    </source>
</reference>
<organism evidence="1 2">
    <name type="scientific">Helianthus annuus</name>
    <name type="common">Common sunflower</name>
    <dbReference type="NCBI Taxonomy" id="4232"/>
    <lineage>
        <taxon>Eukaryota</taxon>
        <taxon>Viridiplantae</taxon>
        <taxon>Streptophyta</taxon>
        <taxon>Embryophyta</taxon>
        <taxon>Tracheophyta</taxon>
        <taxon>Spermatophyta</taxon>
        <taxon>Magnoliopsida</taxon>
        <taxon>eudicotyledons</taxon>
        <taxon>Gunneridae</taxon>
        <taxon>Pentapetalae</taxon>
        <taxon>asterids</taxon>
        <taxon>campanulids</taxon>
        <taxon>Asterales</taxon>
        <taxon>Asteraceae</taxon>
        <taxon>Asteroideae</taxon>
        <taxon>Heliantheae alliance</taxon>
        <taxon>Heliantheae</taxon>
        <taxon>Helianthus</taxon>
    </lineage>
</organism>
<accession>A0A9K3J6N0</accession>
<evidence type="ECO:0000313" key="2">
    <source>
        <dbReference type="Proteomes" id="UP000215914"/>
    </source>
</evidence>
<dbReference type="Proteomes" id="UP000215914">
    <property type="component" value="Unassembled WGS sequence"/>
</dbReference>
<evidence type="ECO:0000313" key="1">
    <source>
        <dbReference type="EMBL" id="KAF5809388.1"/>
    </source>
</evidence>
<keyword evidence="2" id="KW-1185">Reference proteome</keyword>
<dbReference type="EMBL" id="MNCJ02000319">
    <property type="protein sequence ID" value="KAF5809388.1"/>
    <property type="molecule type" value="Genomic_DNA"/>
</dbReference>